<gene>
    <name evidence="1" type="ORF">CDL18_11555</name>
</gene>
<reference evidence="1 2" key="1">
    <citation type="journal article" date="2017" name="Genome Med.">
        <title>A novel Ruminococcus gnavus clade enriched in inflammatory bowel disease patients.</title>
        <authorList>
            <person name="Hall A.B."/>
            <person name="Yassour M."/>
            <person name="Sauk J."/>
            <person name="Garner A."/>
            <person name="Jiang X."/>
            <person name="Arthur T."/>
            <person name="Lagoudas G.K."/>
            <person name="Vatanen T."/>
            <person name="Fornelos N."/>
            <person name="Wilson R."/>
            <person name="Bertha M."/>
            <person name="Cohen M."/>
            <person name="Garber J."/>
            <person name="Khalili H."/>
            <person name="Gevers D."/>
            <person name="Ananthakrishnan A.N."/>
            <person name="Kugathasan S."/>
            <person name="Lander E.S."/>
            <person name="Blainey P."/>
            <person name="Vlamakis H."/>
            <person name="Xavier R.J."/>
            <person name="Huttenhower C."/>
        </authorList>
    </citation>
    <scope>NUCLEOTIDE SEQUENCE [LARGE SCALE GENOMIC DNA]</scope>
    <source>
        <strain evidence="1 2">RJX1118</strain>
    </source>
</reference>
<evidence type="ECO:0000313" key="1">
    <source>
        <dbReference type="EMBL" id="PLT53630.1"/>
    </source>
</evidence>
<evidence type="ECO:0000313" key="2">
    <source>
        <dbReference type="Proteomes" id="UP000234849"/>
    </source>
</evidence>
<sequence>MNKKLPYYMAYPLPLQYDDERKERRDYEYMKSLYPDVAKRLLPYIEEECDRMEYDNSMMYDEYPDRLQLHLMCKRVCENVRKHEKIFYGTEYEGLLSQAEENSVMKMEEAERMQKPESEWEPEFMQVQEQNRREPERRRMPNWLQNLIEVMLYHELYKRRSDHRRSRHRIY</sequence>
<dbReference type="Proteomes" id="UP000234849">
    <property type="component" value="Unassembled WGS sequence"/>
</dbReference>
<organism evidence="1 2">
    <name type="scientific">Mediterraneibacter gnavus</name>
    <name type="common">Ruminococcus gnavus</name>
    <dbReference type="NCBI Taxonomy" id="33038"/>
    <lineage>
        <taxon>Bacteria</taxon>
        <taxon>Bacillati</taxon>
        <taxon>Bacillota</taxon>
        <taxon>Clostridia</taxon>
        <taxon>Lachnospirales</taxon>
        <taxon>Lachnospiraceae</taxon>
        <taxon>Mediterraneibacter</taxon>
    </lineage>
</organism>
<accession>A0A2N5NG06</accession>
<dbReference type="EMBL" id="NIHM01000017">
    <property type="protein sequence ID" value="PLT53630.1"/>
    <property type="molecule type" value="Genomic_DNA"/>
</dbReference>
<dbReference type="RefSeq" id="WP_101879977.1">
    <property type="nucleotide sequence ID" value="NZ_NIHM01000017.1"/>
</dbReference>
<comment type="caution">
    <text evidence="1">The sequence shown here is derived from an EMBL/GenBank/DDBJ whole genome shotgun (WGS) entry which is preliminary data.</text>
</comment>
<proteinExistence type="predicted"/>
<dbReference type="AlphaFoldDB" id="A0A2N5NG06"/>
<name>A0A2N5NG06_MEDGN</name>
<protein>
    <submittedName>
        <fullName evidence="1">Uncharacterized protein</fullName>
    </submittedName>
</protein>